<dbReference type="Gene3D" id="3.20.20.70">
    <property type="entry name" value="Aldolase class I"/>
    <property type="match status" value="1"/>
</dbReference>
<dbReference type="InterPro" id="IPR002220">
    <property type="entry name" value="DapA-like"/>
</dbReference>
<dbReference type="PANTHER" id="PTHR12128">
    <property type="entry name" value="DIHYDRODIPICOLINATE SYNTHASE"/>
    <property type="match status" value="1"/>
</dbReference>
<reference evidence="14" key="1">
    <citation type="submission" date="2020-05" db="UniProtKB">
        <authorList>
            <consortium name="EnsemblMetazoa"/>
        </authorList>
    </citation>
    <scope>IDENTIFICATION</scope>
    <source>
        <strain evidence="14">BB02</strain>
    </source>
</reference>
<keyword evidence="8" id="KW-0704">Schiff base</keyword>
<dbReference type="Proteomes" id="UP000076420">
    <property type="component" value="Unassembled WGS sequence"/>
</dbReference>
<dbReference type="PANTHER" id="PTHR12128:SF21">
    <property type="entry name" value="N-ACETYLNEURAMINATE LYASE"/>
    <property type="match status" value="1"/>
</dbReference>
<dbReference type="PIRSF" id="PIRSF001365">
    <property type="entry name" value="DHDPS"/>
    <property type="match status" value="1"/>
</dbReference>
<evidence type="ECO:0000313" key="14">
    <source>
        <dbReference type="EnsemblMetazoa" id="BGLB029648-PA"/>
    </source>
</evidence>
<feature type="active site" description="Proton donor/acceptor" evidence="12">
    <location>
        <position position="143"/>
    </location>
</feature>
<evidence type="ECO:0000256" key="12">
    <source>
        <dbReference type="PIRSR" id="PIRSR001365-1"/>
    </source>
</evidence>
<evidence type="ECO:0000313" key="15">
    <source>
        <dbReference type="Proteomes" id="UP000076420"/>
    </source>
</evidence>
<dbReference type="GO" id="GO:0008747">
    <property type="term" value="F:N-acetylneuraminate lyase activity"/>
    <property type="evidence" value="ECO:0007669"/>
    <property type="project" value="UniProtKB-EC"/>
</dbReference>
<evidence type="ECO:0000256" key="7">
    <source>
        <dbReference type="ARBA" id="ARBA00023239"/>
    </source>
</evidence>
<evidence type="ECO:0000256" key="4">
    <source>
        <dbReference type="ARBA" id="ARBA00011881"/>
    </source>
</evidence>
<dbReference type="OrthoDB" id="191315at2759"/>
<evidence type="ECO:0000256" key="13">
    <source>
        <dbReference type="PIRSR" id="PIRSR001365-2"/>
    </source>
</evidence>
<dbReference type="VEuPathDB" id="VectorBase:BGLAX_050382"/>
<accession>A0A2C9LCF9</accession>
<name>A0A2C9LCF9_BIOGL</name>
<dbReference type="STRING" id="6526.A0A2C9LCF9"/>
<comment type="catalytic activity">
    <reaction evidence="10">
        <text>aceneuramate = aldehydo-N-acetyl-D-mannosamine + pyruvate</text>
        <dbReference type="Rhea" id="RHEA:23296"/>
        <dbReference type="ChEBI" id="CHEBI:15361"/>
        <dbReference type="ChEBI" id="CHEBI:17122"/>
        <dbReference type="ChEBI" id="CHEBI:173083"/>
        <dbReference type="EC" id="4.1.3.3"/>
    </reaction>
</comment>
<protein>
    <recommendedName>
        <fullName evidence="5">N-acetylneuraminate lyase</fullName>
        <ecNumber evidence="5">4.1.3.3</ecNumber>
    </recommendedName>
</protein>
<dbReference type="PRINTS" id="PR00146">
    <property type="entry name" value="DHPICSNTHASE"/>
</dbReference>
<gene>
    <name evidence="14" type="primary">106066007</name>
</gene>
<comment type="pathway">
    <text evidence="2">Amino-sugar metabolism; N-acetylneuraminate degradation.</text>
</comment>
<keyword evidence="6" id="KW-0963">Cytoplasm</keyword>
<feature type="active site" description="Schiff-base intermediate with substrate" evidence="12">
    <location>
        <position position="173"/>
    </location>
</feature>
<dbReference type="RefSeq" id="XP_013080416.2">
    <property type="nucleotide sequence ID" value="XM_013224962.2"/>
</dbReference>
<evidence type="ECO:0000256" key="6">
    <source>
        <dbReference type="ARBA" id="ARBA00022490"/>
    </source>
</evidence>
<organism evidence="14 15">
    <name type="scientific">Biomphalaria glabrata</name>
    <name type="common">Bloodfluke planorb</name>
    <name type="synonym">Freshwater snail</name>
    <dbReference type="NCBI Taxonomy" id="6526"/>
    <lineage>
        <taxon>Eukaryota</taxon>
        <taxon>Metazoa</taxon>
        <taxon>Spiralia</taxon>
        <taxon>Lophotrochozoa</taxon>
        <taxon>Mollusca</taxon>
        <taxon>Gastropoda</taxon>
        <taxon>Heterobranchia</taxon>
        <taxon>Euthyneura</taxon>
        <taxon>Panpulmonata</taxon>
        <taxon>Hygrophila</taxon>
        <taxon>Lymnaeoidea</taxon>
        <taxon>Planorbidae</taxon>
        <taxon>Biomphalaria</taxon>
    </lineage>
</organism>
<comment type="similarity">
    <text evidence="3">Belongs to the DapA family. NanA subfamily.</text>
</comment>
<evidence type="ECO:0000256" key="2">
    <source>
        <dbReference type="ARBA" id="ARBA00004878"/>
    </source>
</evidence>
<dbReference type="AlphaFoldDB" id="A0A2C9LCF9"/>
<dbReference type="Pfam" id="PF00701">
    <property type="entry name" value="DHDPS"/>
    <property type="match status" value="1"/>
</dbReference>
<dbReference type="SMART" id="SM01130">
    <property type="entry name" value="DHDPS"/>
    <property type="match status" value="1"/>
</dbReference>
<evidence type="ECO:0000256" key="9">
    <source>
        <dbReference type="ARBA" id="ARBA00023277"/>
    </source>
</evidence>
<proteinExistence type="inferred from homology"/>
<dbReference type="InterPro" id="IPR013785">
    <property type="entry name" value="Aldolase_TIM"/>
</dbReference>
<sequence>MSKVNANFKIEGIVAAPATPLKDNGDLDLERVKDYVDFLVANSITGVFILGTLGEGMSLTVSERKQVTQAWVKYGIDRLQVIAHIGAGNLRDSIDLSRHAQQVGVTALACMSPSYFRPANEAIMVDYLEQVAAAAPDTPFYYYCINFMTGVNLNTAKILELADGRIPNLRGVKMSSRELPSLLDCTSVCGGKFDVMIGSDEQLLTSVVLGVRTPIVSSYMGNIVQRLREAFDVGDWETARTEQTLARKIMLISHKYGTSPAFGKAVLKCLGLPLGPVRLPVVDLTPELVENLKNDLAECDLSIRWS</sequence>
<keyword evidence="7 11" id="KW-0456">Lyase</keyword>
<comment type="subcellular location">
    <subcellularLocation>
        <location evidence="1">Cytoplasm</location>
    </subcellularLocation>
</comment>
<evidence type="ECO:0000256" key="10">
    <source>
        <dbReference type="ARBA" id="ARBA00044906"/>
    </source>
</evidence>
<dbReference type="GO" id="GO:0005737">
    <property type="term" value="C:cytoplasm"/>
    <property type="evidence" value="ECO:0007669"/>
    <property type="project" value="UniProtKB-SubCell"/>
</dbReference>
<evidence type="ECO:0000256" key="1">
    <source>
        <dbReference type="ARBA" id="ARBA00004496"/>
    </source>
</evidence>
<evidence type="ECO:0000256" key="8">
    <source>
        <dbReference type="ARBA" id="ARBA00023270"/>
    </source>
</evidence>
<dbReference type="VEuPathDB" id="VectorBase:BGLB029648"/>
<evidence type="ECO:0000256" key="5">
    <source>
        <dbReference type="ARBA" id="ARBA00012911"/>
    </source>
</evidence>
<dbReference type="EC" id="4.1.3.3" evidence="5"/>
<dbReference type="EnsemblMetazoa" id="BGLB029648-RA">
    <property type="protein sequence ID" value="BGLB029648-PA"/>
    <property type="gene ID" value="BGLB029648"/>
</dbReference>
<feature type="binding site" evidence="13">
    <location>
        <position position="215"/>
    </location>
    <ligand>
        <name>pyruvate</name>
        <dbReference type="ChEBI" id="CHEBI:15361"/>
    </ligand>
</feature>
<dbReference type="KEGG" id="bgt:106066007"/>
<evidence type="ECO:0000256" key="11">
    <source>
        <dbReference type="PIRNR" id="PIRNR001365"/>
    </source>
</evidence>
<keyword evidence="9" id="KW-0119">Carbohydrate metabolism</keyword>
<dbReference type="SUPFAM" id="SSF51569">
    <property type="entry name" value="Aldolase"/>
    <property type="match status" value="1"/>
</dbReference>
<comment type="subunit">
    <text evidence="4">Homotetramer.</text>
</comment>
<evidence type="ECO:0000256" key="3">
    <source>
        <dbReference type="ARBA" id="ARBA00006324"/>
    </source>
</evidence>